<dbReference type="GO" id="GO:0005637">
    <property type="term" value="C:nuclear inner membrane"/>
    <property type="evidence" value="ECO:0007669"/>
    <property type="project" value="TreeGrafter"/>
</dbReference>
<gene>
    <name evidence="9" type="ORF">SNE40_020312</name>
</gene>
<feature type="transmembrane region" description="Helical" evidence="8">
    <location>
        <begin position="46"/>
        <end position="69"/>
    </location>
</feature>
<dbReference type="InterPro" id="IPR018732">
    <property type="entry name" value="Dpy-19/Dpy-19-like"/>
</dbReference>
<feature type="transmembrane region" description="Helical" evidence="8">
    <location>
        <begin position="307"/>
        <end position="327"/>
    </location>
</feature>
<dbReference type="GO" id="GO:0000030">
    <property type="term" value="F:mannosyltransferase activity"/>
    <property type="evidence" value="ECO:0007669"/>
    <property type="project" value="InterPro"/>
</dbReference>
<dbReference type="Pfam" id="PF10034">
    <property type="entry name" value="Dpy19"/>
    <property type="match status" value="1"/>
</dbReference>
<feature type="transmembrane region" description="Helical" evidence="8">
    <location>
        <begin position="347"/>
        <end position="369"/>
    </location>
</feature>
<feature type="transmembrane region" description="Helical" evidence="8">
    <location>
        <begin position="524"/>
        <end position="542"/>
    </location>
</feature>
<dbReference type="EMBL" id="JAZGQO010000015">
    <property type="protein sequence ID" value="KAK6169224.1"/>
    <property type="molecule type" value="Genomic_DNA"/>
</dbReference>
<evidence type="ECO:0000256" key="4">
    <source>
        <dbReference type="ARBA" id="ARBA00022679"/>
    </source>
</evidence>
<accession>A0AAN8GHN2</accession>
<feature type="transmembrane region" description="Helical" evidence="8">
    <location>
        <begin position="269"/>
        <end position="286"/>
    </location>
</feature>
<dbReference type="CDD" id="cd20177">
    <property type="entry name" value="Dpy19"/>
    <property type="match status" value="1"/>
</dbReference>
<evidence type="ECO:0000256" key="1">
    <source>
        <dbReference type="ARBA" id="ARBA00004141"/>
    </source>
</evidence>
<keyword evidence="7 8" id="KW-0472">Membrane</keyword>
<keyword evidence="3" id="KW-0328">Glycosyltransferase</keyword>
<keyword evidence="4" id="KW-0808">Transferase</keyword>
<organism evidence="9 10">
    <name type="scientific">Patella caerulea</name>
    <name type="common">Rayed Mediterranean limpet</name>
    <dbReference type="NCBI Taxonomy" id="87958"/>
    <lineage>
        <taxon>Eukaryota</taxon>
        <taxon>Metazoa</taxon>
        <taxon>Spiralia</taxon>
        <taxon>Lophotrochozoa</taxon>
        <taxon>Mollusca</taxon>
        <taxon>Gastropoda</taxon>
        <taxon>Patellogastropoda</taxon>
        <taxon>Patelloidea</taxon>
        <taxon>Patellidae</taxon>
        <taxon>Patella</taxon>
    </lineage>
</organism>
<comment type="subcellular location">
    <subcellularLocation>
        <location evidence="1">Membrane</location>
        <topology evidence="1">Multi-pass membrane protein</topology>
    </subcellularLocation>
</comment>
<evidence type="ECO:0000256" key="2">
    <source>
        <dbReference type="ARBA" id="ARBA00008744"/>
    </source>
</evidence>
<dbReference type="PANTHER" id="PTHR31488">
    <property type="entry name" value="DPY-19-LIKE 1, LIKE (H. SAPIENS)"/>
    <property type="match status" value="1"/>
</dbReference>
<feature type="transmembrane region" description="Helical" evidence="8">
    <location>
        <begin position="158"/>
        <end position="178"/>
    </location>
</feature>
<feature type="transmembrane region" description="Helical" evidence="8">
    <location>
        <begin position="421"/>
        <end position="440"/>
    </location>
</feature>
<protein>
    <recommendedName>
        <fullName evidence="11">C-mannosyltransferase DPY19L3</fullName>
    </recommendedName>
</protein>
<keyword evidence="10" id="KW-1185">Reference proteome</keyword>
<dbReference type="InterPro" id="IPR047462">
    <property type="entry name" value="Dpy19"/>
</dbReference>
<comment type="caution">
    <text evidence="9">The sequence shown here is derived from an EMBL/GenBank/DDBJ whole genome shotgun (WGS) entry which is preliminary data.</text>
</comment>
<keyword evidence="5 8" id="KW-0812">Transmembrane</keyword>
<comment type="similarity">
    <text evidence="2">Belongs to the dpy-19 family.</text>
</comment>
<name>A0AAN8GHN2_PATCE</name>
<sequence>MSEPELRKRKQKSTVVTKAEYENYVNALYNKQVKKELTPPSRWSKISLCSCLVGVVLMVICGLVNAWYLSTLHENTLWFTNIQEVEREISFRTESGLFYSYYKQLVNSKSISKGINELVRDNLTEHPSTINVLQRMNIYQEVILAGLYKFLAIKIPPIFFYANFVFGLQAVLVGALFFLSWMLSDNCLTGVLTAIFYAINRDNTTRVEFTLALRECFALPFLWVQIAAISYFFRKDITRGGERIVLLFVGSSTFLFCLCWQFNQFIMLLQAFSLFGVWILEVVPPYKIRRVMFMQLLSFITLYYLQYFNPMIIGGLFISFIAAFYLLMFIRGNYPAPCGVVYKLFKVISYSVAVLILTVVINTTIKWYIELDADEHIYKFLLNKFGYGNPRDFDSRLYLCLDIFRSLPAAIYIGLSRGVIFPIYVIVHTVLLTLLVLTVLSRWSSNTEKKLYIPEVPDCLLSHRPELCFHAIQAVMFGILAMTTMRMKYLWTPYMCVLAGYAIGDMTLWKTLLSFTSKEKIINVVRYTVCLTFIGTIGYLWMPSIQQELSELKEFWDPDTVELMQWINKNTAKTASFSGSMQLLAGVKLCTGRPITNHPHYEDKDLRDKTKQIYQIYGRREPSDIYNILKKYKTHYIILEDSICMSHNTDYCALPDIIDLDNGMVPDKGKVVPGLLRSKVPRFCDIIRHNSSKYSKYFKSVFTNKTFRIYRLL</sequence>
<proteinExistence type="inferred from homology"/>
<evidence type="ECO:0000256" key="6">
    <source>
        <dbReference type="ARBA" id="ARBA00022989"/>
    </source>
</evidence>
<evidence type="ECO:0000256" key="7">
    <source>
        <dbReference type="ARBA" id="ARBA00023136"/>
    </source>
</evidence>
<dbReference type="AlphaFoldDB" id="A0AAN8GHN2"/>
<reference evidence="9 10" key="1">
    <citation type="submission" date="2024-01" db="EMBL/GenBank/DDBJ databases">
        <title>The genome of the rayed Mediterranean limpet Patella caerulea (Linnaeus, 1758).</title>
        <authorList>
            <person name="Anh-Thu Weber A."/>
            <person name="Halstead-Nussloch G."/>
        </authorList>
    </citation>
    <scope>NUCLEOTIDE SEQUENCE [LARGE SCALE GENOMIC DNA]</scope>
    <source>
        <strain evidence="9">AATW-2023a</strain>
        <tissue evidence="9">Whole specimen</tissue>
    </source>
</reference>
<feature type="transmembrane region" description="Helical" evidence="8">
    <location>
        <begin position="211"/>
        <end position="233"/>
    </location>
</feature>
<evidence type="ECO:0000256" key="8">
    <source>
        <dbReference type="SAM" id="Phobius"/>
    </source>
</evidence>
<keyword evidence="6 8" id="KW-1133">Transmembrane helix</keyword>
<evidence type="ECO:0000313" key="9">
    <source>
        <dbReference type="EMBL" id="KAK6169224.1"/>
    </source>
</evidence>
<evidence type="ECO:0008006" key="11">
    <source>
        <dbReference type="Google" id="ProtNLM"/>
    </source>
</evidence>
<evidence type="ECO:0000256" key="5">
    <source>
        <dbReference type="ARBA" id="ARBA00022692"/>
    </source>
</evidence>
<feature type="transmembrane region" description="Helical" evidence="8">
    <location>
        <begin position="491"/>
        <end position="512"/>
    </location>
</feature>
<feature type="transmembrane region" description="Helical" evidence="8">
    <location>
        <begin position="245"/>
        <end position="263"/>
    </location>
</feature>
<dbReference type="PANTHER" id="PTHR31488:SF3">
    <property type="entry name" value="C-MANNOSYLTRANSFERASE DPY19L3"/>
    <property type="match status" value="1"/>
</dbReference>
<evidence type="ECO:0000313" key="10">
    <source>
        <dbReference type="Proteomes" id="UP001347796"/>
    </source>
</evidence>
<dbReference type="Proteomes" id="UP001347796">
    <property type="component" value="Unassembled WGS sequence"/>
</dbReference>
<evidence type="ECO:0000256" key="3">
    <source>
        <dbReference type="ARBA" id="ARBA00022676"/>
    </source>
</evidence>